<evidence type="ECO:0000313" key="3">
    <source>
        <dbReference type="EMBL" id="KIS68246.1"/>
    </source>
</evidence>
<dbReference type="OMA" id="KERECCK"/>
<feature type="compositionally biased region" description="Basic and acidic residues" evidence="1">
    <location>
        <begin position="1"/>
        <end position="26"/>
    </location>
</feature>
<keyword evidence="2" id="KW-1133">Transmembrane helix</keyword>
<evidence type="ECO:0000256" key="2">
    <source>
        <dbReference type="SAM" id="Phobius"/>
    </source>
</evidence>
<dbReference type="EMBL" id="CM003149">
    <property type="protein sequence ID" value="KIS68246.1"/>
    <property type="molecule type" value="Genomic_DNA"/>
</dbReference>
<dbReference type="OrthoDB" id="2544456at2759"/>
<dbReference type="VEuPathDB" id="FungiDB:UMAG_03828"/>
<dbReference type="RefSeq" id="XP_011390264.1">
    <property type="nucleotide sequence ID" value="XM_011391962.1"/>
</dbReference>
<feature type="compositionally biased region" description="Polar residues" evidence="1">
    <location>
        <begin position="413"/>
        <end position="427"/>
    </location>
</feature>
<dbReference type="AlphaFoldDB" id="A0A0D1DXA8"/>
<accession>A0A0D1DXA8</accession>
<organism evidence="3 4">
    <name type="scientific">Mycosarcoma maydis</name>
    <name type="common">Corn smut fungus</name>
    <name type="synonym">Ustilago maydis</name>
    <dbReference type="NCBI Taxonomy" id="5270"/>
    <lineage>
        <taxon>Eukaryota</taxon>
        <taxon>Fungi</taxon>
        <taxon>Dikarya</taxon>
        <taxon>Basidiomycota</taxon>
        <taxon>Ustilaginomycotina</taxon>
        <taxon>Ustilaginomycetes</taxon>
        <taxon>Ustilaginales</taxon>
        <taxon>Ustilaginaceae</taxon>
        <taxon>Mycosarcoma</taxon>
    </lineage>
</organism>
<gene>
    <name evidence="3" type="ORF">UMAG_03828</name>
</gene>
<protein>
    <submittedName>
        <fullName evidence="3">Uncharacterized protein</fullName>
    </submittedName>
</protein>
<feature type="region of interest" description="Disordered" evidence="1">
    <location>
        <begin position="413"/>
        <end position="462"/>
    </location>
</feature>
<dbReference type="KEGG" id="uma:UMAG_03828"/>
<sequence length="599" mass="64795">MVRIIAKREGDTETTEDPAKRTRLDDADPGIVFSPGPSPYQNQQQSSWTVVRNSVAFNGSAVTTNRTDALLSFTFPGDSLTLGLLYKASGTKFQVKLENGTSSYFEVTAAEATASAPYGDKQAFQKTIFHLTGLSCTNHTATLSPLPLSEGKGGDANEISLFFDWFSFPSSDQLRSCSANSNHFSATSVPTDGSNLAPNDGVINRPPPSTTHDPNTMYAGIGVGAAVLGFTFALLVVRLLRRRQHRQPLLTDPIDRSYRPTRKHTSDETVNLPLTVSNHSALLTHEPEPVFRPRGIHAFAQNASLAEGHNVTRPGTMESASAITMSPLMPIPSASYPRQSEDVGFSIGSALTGLQNSPANATADWRNSGSKLQFVNPRASPLSPVESRSHVDSSSTLVDAYAIQRMSNSIPALNTAPATNFGKTKASSPYKLPRRPKTASAADRLRQQASQLDVQRPLSPFDRTGTTTISGVMRGQHAILQPRLATAPASSSKNKFRRNSIGSGDTHWSAASAEASALESHKERECCKTQLDIPNIEKTTDSEAEMWISKAKILEQRRRRRNSMGGTSNVPKRPPKSPQRPSTSHAALEIPSYQPFTIG</sequence>
<dbReference type="GeneID" id="23564179"/>
<feature type="region of interest" description="Disordered" evidence="1">
    <location>
        <begin position="1"/>
        <end position="29"/>
    </location>
</feature>
<feature type="region of interest" description="Disordered" evidence="1">
    <location>
        <begin position="553"/>
        <end position="599"/>
    </location>
</feature>
<keyword evidence="4" id="KW-1185">Reference proteome</keyword>
<feature type="region of interest" description="Disordered" evidence="1">
    <location>
        <begin position="484"/>
        <end position="516"/>
    </location>
</feature>
<keyword evidence="2" id="KW-0472">Membrane</keyword>
<proteinExistence type="predicted"/>
<dbReference type="Proteomes" id="UP000000561">
    <property type="component" value="Chromosome 10"/>
</dbReference>
<feature type="transmembrane region" description="Helical" evidence="2">
    <location>
        <begin position="217"/>
        <end position="240"/>
    </location>
</feature>
<evidence type="ECO:0000313" key="4">
    <source>
        <dbReference type="Proteomes" id="UP000000561"/>
    </source>
</evidence>
<name>A0A0D1DXA8_MYCMD</name>
<dbReference type="InParanoid" id="A0A0D1DXA8"/>
<dbReference type="eggNOG" id="ENOG502RDCI">
    <property type="taxonomic scope" value="Eukaryota"/>
</dbReference>
<evidence type="ECO:0000256" key="1">
    <source>
        <dbReference type="SAM" id="MobiDB-lite"/>
    </source>
</evidence>
<keyword evidence="2" id="KW-0812">Transmembrane</keyword>
<feature type="compositionally biased region" description="Polar residues" evidence="1">
    <location>
        <begin position="187"/>
        <end position="197"/>
    </location>
</feature>
<feature type="region of interest" description="Disordered" evidence="1">
    <location>
        <begin position="187"/>
        <end position="215"/>
    </location>
</feature>
<reference evidence="3 4" key="1">
    <citation type="journal article" date="2006" name="Nature">
        <title>Insights from the genome of the biotrophic fungal plant pathogen Ustilago maydis.</title>
        <authorList>
            <person name="Kamper J."/>
            <person name="Kahmann R."/>
            <person name="Bolker M."/>
            <person name="Ma L.J."/>
            <person name="Brefort T."/>
            <person name="Saville B.J."/>
            <person name="Banuett F."/>
            <person name="Kronstad J.W."/>
            <person name="Gold S.E."/>
            <person name="Muller O."/>
            <person name="Perlin M.H."/>
            <person name="Wosten H.A."/>
            <person name="de Vries R."/>
            <person name="Ruiz-Herrera J."/>
            <person name="Reynaga-Pena C.G."/>
            <person name="Snetselaar K."/>
            <person name="McCann M."/>
            <person name="Perez-Martin J."/>
            <person name="Feldbrugge M."/>
            <person name="Basse C.W."/>
            <person name="Steinberg G."/>
            <person name="Ibeas J.I."/>
            <person name="Holloman W."/>
            <person name="Guzman P."/>
            <person name="Farman M."/>
            <person name="Stajich J.E."/>
            <person name="Sentandreu R."/>
            <person name="Gonzalez-Prieto J.M."/>
            <person name="Kennell J.C."/>
            <person name="Molina L."/>
            <person name="Schirawski J."/>
            <person name="Mendoza-Mendoza A."/>
            <person name="Greilinger D."/>
            <person name="Munch K."/>
            <person name="Rossel N."/>
            <person name="Scherer M."/>
            <person name="Vranes M."/>
            <person name="Ladendorf O."/>
            <person name="Vincon V."/>
            <person name="Fuchs U."/>
            <person name="Sandrock B."/>
            <person name="Meng S."/>
            <person name="Ho E.C."/>
            <person name="Cahill M.J."/>
            <person name="Boyce K.J."/>
            <person name="Klose J."/>
            <person name="Klosterman S.J."/>
            <person name="Deelstra H.J."/>
            <person name="Ortiz-Castellanos L."/>
            <person name="Li W."/>
            <person name="Sanchez-Alonso P."/>
            <person name="Schreier P.H."/>
            <person name="Hauser-Hahn I."/>
            <person name="Vaupel M."/>
            <person name="Koopmann E."/>
            <person name="Friedrich G."/>
            <person name="Voss H."/>
            <person name="Schluter T."/>
            <person name="Margolis J."/>
            <person name="Platt D."/>
            <person name="Swimmer C."/>
            <person name="Gnirke A."/>
            <person name="Chen F."/>
            <person name="Vysotskaia V."/>
            <person name="Mannhaupt G."/>
            <person name="Guldener U."/>
            <person name="Munsterkotter M."/>
            <person name="Haase D."/>
            <person name="Oesterheld M."/>
            <person name="Mewes H.W."/>
            <person name="Mauceli E.W."/>
            <person name="DeCaprio D."/>
            <person name="Wade C.M."/>
            <person name="Butler J."/>
            <person name="Young S."/>
            <person name="Jaffe D.B."/>
            <person name="Calvo S."/>
            <person name="Nusbaum C."/>
            <person name="Galagan J."/>
            <person name="Birren B.W."/>
        </authorList>
    </citation>
    <scope>NUCLEOTIDE SEQUENCE [LARGE SCALE GENOMIC DNA]</scope>
    <source>
        <strain evidence="4">DSM 14603 / FGSC 9021 / UM521</strain>
    </source>
</reference>